<dbReference type="Proteomes" id="UP000325780">
    <property type="component" value="Unassembled WGS sequence"/>
</dbReference>
<name>A0A5N6U6E5_ASPAV</name>
<dbReference type="EMBL" id="ML742032">
    <property type="protein sequence ID" value="KAE8154144.1"/>
    <property type="molecule type" value="Genomic_DNA"/>
</dbReference>
<dbReference type="AlphaFoldDB" id="A0A5N6U6E5"/>
<dbReference type="OrthoDB" id="4526074at2759"/>
<sequence>MRNVLGAYTISALMDQAERLRTMSVHLAKSPKLAITQADKIAKWSTKLVNTINKIQRDTEAAALACQKHLYRKIHKLKIQADLQKRKLLDTQELDSSRTIRANFRLIFSPARETEYCSKKAISEVFKAIIGQLKQEKLEEWPEKILDIMNELGDKRPISTEFKALCVKISKCQGCCCRRI</sequence>
<keyword evidence="2" id="KW-1185">Reference proteome</keyword>
<gene>
    <name evidence="1" type="ORF">BDV25DRAFT_148321</name>
</gene>
<protein>
    <submittedName>
        <fullName evidence="1">Uncharacterized protein</fullName>
    </submittedName>
</protein>
<proteinExistence type="predicted"/>
<evidence type="ECO:0000313" key="1">
    <source>
        <dbReference type="EMBL" id="KAE8154144.1"/>
    </source>
</evidence>
<organism evidence="1 2">
    <name type="scientific">Aspergillus avenaceus</name>
    <dbReference type="NCBI Taxonomy" id="36643"/>
    <lineage>
        <taxon>Eukaryota</taxon>
        <taxon>Fungi</taxon>
        <taxon>Dikarya</taxon>
        <taxon>Ascomycota</taxon>
        <taxon>Pezizomycotina</taxon>
        <taxon>Eurotiomycetes</taxon>
        <taxon>Eurotiomycetidae</taxon>
        <taxon>Eurotiales</taxon>
        <taxon>Aspergillaceae</taxon>
        <taxon>Aspergillus</taxon>
        <taxon>Aspergillus subgen. Circumdati</taxon>
    </lineage>
</organism>
<evidence type="ECO:0000313" key="2">
    <source>
        <dbReference type="Proteomes" id="UP000325780"/>
    </source>
</evidence>
<accession>A0A5N6U6E5</accession>
<reference evidence="1 2" key="1">
    <citation type="submission" date="2019-04" db="EMBL/GenBank/DDBJ databases">
        <title>Friends and foes A comparative genomics study of 23 Aspergillus species from section Flavi.</title>
        <authorList>
            <consortium name="DOE Joint Genome Institute"/>
            <person name="Kjaerbolling I."/>
            <person name="Vesth T."/>
            <person name="Frisvad J.C."/>
            <person name="Nybo J.L."/>
            <person name="Theobald S."/>
            <person name="Kildgaard S."/>
            <person name="Isbrandt T."/>
            <person name="Kuo A."/>
            <person name="Sato A."/>
            <person name="Lyhne E.K."/>
            <person name="Kogle M.E."/>
            <person name="Wiebenga A."/>
            <person name="Kun R.S."/>
            <person name="Lubbers R.J."/>
            <person name="Makela M.R."/>
            <person name="Barry K."/>
            <person name="Chovatia M."/>
            <person name="Clum A."/>
            <person name="Daum C."/>
            <person name="Haridas S."/>
            <person name="He G."/>
            <person name="LaButti K."/>
            <person name="Lipzen A."/>
            <person name="Mondo S."/>
            <person name="Riley R."/>
            <person name="Salamov A."/>
            <person name="Simmons B.A."/>
            <person name="Magnuson J.K."/>
            <person name="Henrissat B."/>
            <person name="Mortensen U.H."/>
            <person name="Larsen T.O."/>
            <person name="Devries R.P."/>
            <person name="Grigoriev I.V."/>
            <person name="Machida M."/>
            <person name="Baker S.E."/>
            <person name="Andersen M.R."/>
        </authorList>
    </citation>
    <scope>NUCLEOTIDE SEQUENCE [LARGE SCALE GENOMIC DNA]</scope>
    <source>
        <strain evidence="1 2">IBT 18842</strain>
    </source>
</reference>